<dbReference type="SFLD" id="SFLDG00002">
    <property type="entry name" value="C1.7:_P-type_atpase_like"/>
    <property type="match status" value="1"/>
</dbReference>
<dbReference type="SUPFAM" id="SSF81665">
    <property type="entry name" value="Calcium ATPase, transmembrane domain M"/>
    <property type="match status" value="1"/>
</dbReference>
<feature type="region of interest" description="Disordered" evidence="12">
    <location>
        <begin position="355"/>
        <end position="378"/>
    </location>
</feature>
<proteinExistence type="inferred from homology"/>
<evidence type="ECO:0000256" key="8">
    <source>
        <dbReference type="ARBA" id="ARBA00022842"/>
    </source>
</evidence>
<dbReference type="GO" id="GO:0006883">
    <property type="term" value="P:intracellular sodium ion homeostasis"/>
    <property type="evidence" value="ECO:0007669"/>
    <property type="project" value="TreeGrafter"/>
</dbReference>
<reference evidence="15 16" key="1">
    <citation type="submission" date="2018-05" db="EMBL/GenBank/DDBJ databases">
        <title>Rhodohalobacter halophilus gen. nov., sp. nov., a moderately halophilic member of the family Balneolaceae.</title>
        <authorList>
            <person name="Liu Z.-W."/>
        </authorList>
    </citation>
    <scope>NUCLEOTIDE SEQUENCE [LARGE SCALE GENOMIC DNA]</scope>
    <source>
        <strain evidence="15 16">8A47</strain>
    </source>
</reference>
<comment type="caution">
    <text evidence="15">The sequence shown here is derived from an EMBL/GenBank/DDBJ whole genome shotgun (WGS) entry which is preliminary data.</text>
</comment>
<keyword evidence="5 13" id="KW-0812">Transmembrane</keyword>
<keyword evidence="9" id="KW-1278">Translocase</keyword>
<evidence type="ECO:0000256" key="12">
    <source>
        <dbReference type="SAM" id="MobiDB-lite"/>
    </source>
</evidence>
<evidence type="ECO:0000256" key="6">
    <source>
        <dbReference type="ARBA" id="ARBA00022741"/>
    </source>
</evidence>
<dbReference type="GO" id="GO:0005886">
    <property type="term" value="C:plasma membrane"/>
    <property type="evidence" value="ECO:0007669"/>
    <property type="project" value="UniProtKB-SubCell"/>
</dbReference>
<dbReference type="Pfam" id="PF00690">
    <property type="entry name" value="Cation_ATPase_N"/>
    <property type="match status" value="1"/>
</dbReference>
<dbReference type="PRINTS" id="PR00119">
    <property type="entry name" value="CATATPASE"/>
</dbReference>
<evidence type="ECO:0000256" key="13">
    <source>
        <dbReference type="SAM" id="Phobius"/>
    </source>
</evidence>
<dbReference type="InterPro" id="IPR023298">
    <property type="entry name" value="ATPase_P-typ_TM_dom_sf"/>
</dbReference>
<dbReference type="InterPro" id="IPR001757">
    <property type="entry name" value="P_typ_ATPase"/>
</dbReference>
<dbReference type="InterPro" id="IPR044492">
    <property type="entry name" value="P_typ_ATPase_HD_dom"/>
</dbReference>
<dbReference type="InterPro" id="IPR008250">
    <property type="entry name" value="ATPase_P-typ_transduc_dom_A_sf"/>
</dbReference>
<dbReference type="InterPro" id="IPR004014">
    <property type="entry name" value="ATPase_P-typ_cation-transptr_N"/>
</dbReference>
<protein>
    <submittedName>
        <fullName evidence="15">ATPase</fullName>
    </submittedName>
</protein>
<dbReference type="Gene3D" id="2.70.150.10">
    <property type="entry name" value="Calcium-transporting ATPase, cytoplasmic transduction domain A"/>
    <property type="match status" value="1"/>
</dbReference>
<dbReference type="Proteomes" id="UP000245533">
    <property type="component" value="Unassembled WGS sequence"/>
</dbReference>
<keyword evidence="4" id="KW-0597">Phosphoprotein</keyword>
<feature type="domain" description="Cation-transporting P-type ATPase N-terminal" evidence="14">
    <location>
        <begin position="10"/>
        <end position="84"/>
    </location>
</feature>
<evidence type="ECO:0000313" key="16">
    <source>
        <dbReference type="Proteomes" id="UP000245533"/>
    </source>
</evidence>
<feature type="transmembrane region" description="Helical" evidence="13">
    <location>
        <begin position="808"/>
        <end position="824"/>
    </location>
</feature>
<dbReference type="OrthoDB" id="1521937at2"/>
<evidence type="ECO:0000259" key="14">
    <source>
        <dbReference type="SMART" id="SM00831"/>
    </source>
</evidence>
<dbReference type="InterPro" id="IPR023299">
    <property type="entry name" value="ATPase_P-typ_cyto_dom_N"/>
</dbReference>
<dbReference type="EMBL" id="QGGB01000007">
    <property type="protein sequence ID" value="PWN06324.1"/>
    <property type="molecule type" value="Genomic_DNA"/>
</dbReference>
<dbReference type="InterPro" id="IPR018303">
    <property type="entry name" value="ATPase_P-typ_P_site"/>
</dbReference>
<dbReference type="SMART" id="SM00831">
    <property type="entry name" value="Cation_ATPase_N"/>
    <property type="match status" value="1"/>
</dbReference>
<dbReference type="Pfam" id="PF00689">
    <property type="entry name" value="Cation_ATPase_C"/>
    <property type="match status" value="1"/>
</dbReference>
<evidence type="ECO:0000256" key="10">
    <source>
        <dbReference type="ARBA" id="ARBA00022989"/>
    </source>
</evidence>
<evidence type="ECO:0000256" key="2">
    <source>
        <dbReference type="ARBA" id="ARBA00005675"/>
    </source>
</evidence>
<name>A0A316TV93_9BACT</name>
<dbReference type="InterPro" id="IPR036412">
    <property type="entry name" value="HAD-like_sf"/>
</dbReference>
<dbReference type="InterPro" id="IPR023214">
    <property type="entry name" value="HAD_sf"/>
</dbReference>
<feature type="transmembrane region" description="Helical" evidence="13">
    <location>
        <begin position="252"/>
        <end position="270"/>
    </location>
</feature>
<dbReference type="Pfam" id="PF08282">
    <property type="entry name" value="Hydrolase_3"/>
    <property type="match status" value="1"/>
</dbReference>
<dbReference type="PANTHER" id="PTHR43294:SF21">
    <property type="entry name" value="CATION TRANSPORTING ATPASE"/>
    <property type="match status" value="1"/>
</dbReference>
<comment type="similarity">
    <text evidence="2">Belongs to the cation transport ATPase (P-type) (TC 3.A.3) family. Type IIA subfamily.</text>
</comment>
<organism evidence="15 16">
    <name type="scientific">Rhodohalobacter mucosus</name>
    <dbReference type="NCBI Taxonomy" id="2079485"/>
    <lineage>
        <taxon>Bacteria</taxon>
        <taxon>Pseudomonadati</taxon>
        <taxon>Balneolota</taxon>
        <taxon>Balneolia</taxon>
        <taxon>Balneolales</taxon>
        <taxon>Balneolaceae</taxon>
        <taxon>Rhodohalobacter</taxon>
    </lineage>
</organism>
<evidence type="ECO:0000256" key="3">
    <source>
        <dbReference type="ARBA" id="ARBA00022475"/>
    </source>
</evidence>
<dbReference type="Gene3D" id="3.40.1110.10">
    <property type="entry name" value="Calcium-transporting ATPase, cytoplasmic domain N"/>
    <property type="match status" value="1"/>
</dbReference>
<dbReference type="RefSeq" id="WP_109647117.1">
    <property type="nucleotide sequence ID" value="NZ_QGGB01000007.1"/>
</dbReference>
<keyword evidence="8" id="KW-0460">Magnesium</keyword>
<comment type="subcellular location">
    <subcellularLocation>
        <location evidence="1">Cell membrane</location>
        <topology evidence="1">Multi-pass membrane protein</topology>
    </subcellularLocation>
</comment>
<evidence type="ECO:0000313" key="15">
    <source>
        <dbReference type="EMBL" id="PWN06324.1"/>
    </source>
</evidence>
<dbReference type="AlphaFoldDB" id="A0A316TV93"/>
<keyword evidence="7" id="KW-0067">ATP-binding</keyword>
<dbReference type="GO" id="GO:0016887">
    <property type="term" value="F:ATP hydrolysis activity"/>
    <property type="evidence" value="ECO:0007669"/>
    <property type="project" value="InterPro"/>
</dbReference>
<sequence>MNSQNHDNLHFHASTPEEVLRHFETSEESGLTDKESKKRSEKYGENRLRERKKKNPWKILLEQFLSVVILVLLLAAIAAFSFRHWTEGIAISAVIIVNTIIGFYTEWKAVRSMEALHEMNVDKIRVRRDGEEKEIDSRFLVPGDIIIIESGDLIPADVRILEANNVRVNESALTGESVPVLKSPDATGEETALSDRTSMLFKGTVVTDGSAKGVVTGTGMNTELGHISDLAEEAEKDTTPLQKKLDQLGRRLAWITISIAILIAVTGLMVGRDTMEMVETAIALGVAAIPEGLPIVATIALARGMYIMAKKNVLINKLQAVETLGATGVIFTDKTGTLTENRMTVRAVHTADEEEFRLKDDDDYEEEKSERPSDPEIKSPALNQLLKTTVLCNNASVTDVDNDLIAEDEQGDPTETALLRAGLRFGMNRQELLSEYPEVREIAFDSDTMMMATIHESEDRYYAAVKGAPEKVLRACTVRFREDDSEAELTEEETEQWLKRSEELAKKGLRLLAVADKYLSDKDEEPYKELRFLGLAGLLDPARSDVKNAIEQCHSAGIRVIMVTGDQGPTASAIAFETGIAEEENPDYIHSEDFRAPEELNDEEKKKILETDIFARVSPEQKLQLITLMQKNGYTVAMIGDGINDAPALKKADIGVAMGQRGTDAARQIADMVLLDDAFKSIVSAVKYGRVIFGNIRKSVMFMLCTNVAEVLAVTIATVIGGFYFFPLPLLPLQILYLNVVTDVLPALALGFGKGEEHIMEEKPRPKNEPVLTADHWQAIGGWSLIISASVLAALTVAIYQFGFETDQAVTISFLTLGFSKLWFTYNLRSPQSTFFSNEIVRNPYVAGAIVVCIFLLLATVYLPVLSDVLQTADPGKTGWYLLLGMSLIPFIWGQLVRSFKAKGEV</sequence>
<evidence type="ECO:0000256" key="4">
    <source>
        <dbReference type="ARBA" id="ARBA00022553"/>
    </source>
</evidence>
<feature type="transmembrane region" description="Helical" evidence="13">
    <location>
        <begin position="780"/>
        <end position="802"/>
    </location>
</feature>
<feature type="compositionally biased region" description="Basic and acidic residues" evidence="12">
    <location>
        <begin position="368"/>
        <end position="377"/>
    </location>
</feature>
<evidence type="ECO:0000256" key="9">
    <source>
        <dbReference type="ARBA" id="ARBA00022967"/>
    </source>
</evidence>
<dbReference type="SUPFAM" id="SSF81653">
    <property type="entry name" value="Calcium ATPase, transduction domain A"/>
    <property type="match status" value="1"/>
</dbReference>
<dbReference type="PRINTS" id="PR00120">
    <property type="entry name" value="HATPASE"/>
</dbReference>
<evidence type="ECO:0000256" key="1">
    <source>
        <dbReference type="ARBA" id="ARBA00004651"/>
    </source>
</evidence>
<dbReference type="InterPro" id="IPR050510">
    <property type="entry name" value="Cation_transp_ATPase_P-type"/>
</dbReference>
<feature type="transmembrane region" description="Helical" evidence="13">
    <location>
        <begin position="88"/>
        <end position="107"/>
    </location>
</feature>
<feature type="transmembrane region" description="Helical" evidence="13">
    <location>
        <begin position="282"/>
        <end position="302"/>
    </location>
</feature>
<keyword evidence="11 13" id="KW-0472">Membrane</keyword>
<evidence type="ECO:0000256" key="7">
    <source>
        <dbReference type="ARBA" id="ARBA00022840"/>
    </source>
</evidence>
<evidence type="ECO:0000256" key="5">
    <source>
        <dbReference type="ARBA" id="ARBA00022692"/>
    </source>
</evidence>
<dbReference type="Gene3D" id="1.20.1110.10">
    <property type="entry name" value="Calcium-transporting ATPase, transmembrane domain"/>
    <property type="match status" value="1"/>
</dbReference>
<keyword evidence="10 13" id="KW-1133">Transmembrane helix</keyword>
<dbReference type="GO" id="GO:0036376">
    <property type="term" value="P:sodium ion export across plasma membrane"/>
    <property type="evidence" value="ECO:0007669"/>
    <property type="project" value="TreeGrafter"/>
</dbReference>
<dbReference type="SUPFAM" id="SSF81660">
    <property type="entry name" value="Metal cation-transporting ATPase, ATP-binding domain N"/>
    <property type="match status" value="1"/>
</dbReference>
<dbReference type="PANTHER" id="PTHR43294">
    <property type="entry name" value="SODIUM/POTASSIUM-TRANSPORTING ATPASE SUBUNIT ALPHA"/>
    <property type="match status" value="1"/>
</dbReference>
<dbReference type="GO" id="GO:1990573">
    <property type="term" value="P:potassium ion import across plasma membrane"/>
    <property type="evidence" value="ECO:0007669"/>
    <property type="project" value="TreeGrafter"/>
</dbReference>
<dbReference type="GO" id="GO:1902600">
    <property type="term" value="P:proton transmembrane transport"/>
    <property type="evidence" value="ECO:0007669"/>
    <property type="project" value="TreeGrafter"/>
</dbReference>
<feature type="region of interest" description="Disordered" evidence="12">
    <location>
        <begin position="24"/>
        <end position="47"/>
    </location>
</feature>
<dbReference type="GO" id="GO:0005391">
    <property type="term" value="F:P-type sodium:potassium-exchanging transporter activity"/>
    <property type="evidence" value="ECO:0007669"/>
    <property type="project" value="TreeGrafter"/>
</dbReference>
<gene>
    <name evidence="15" type="ORF">DDZ15_10915</name>
</gene>
<dbReference type="InterPro" id="IPR006068">
    <property type="entry name" value="ATPase_P-typ_cation-transptr_C"/>
</dbReference>
<accession>A0A316TV93</accession>
<dbReference type="SFLD" id="SFLDS00003">
    <property type="entry name" value="Haloacid_Dehalogenase"/>
    <property type="match status" value="1"/>
</dbReference>
<keyword evidence="6" id="KW-0547">Nucleotide-binding</keyword>
<dbReference type="InterPro" id="IPR059000">
    <property type="entry name" value="ATPase_P-type_domA"/>
</dbReference>
<dbReference type="Pfam" id="PF13246">
    <property type="entry name" value="Cation_ATPase"/>
    <property type="match status" value="1"/>
</dbReference>
<keyword evidence="16" id="KW-1185">Reference proteome</keyword>
<dbReference type="FunFam" id="2.70.150.10:FF:000160">
    <property type="entry name" value="Sarcoplasmic/endoplasmic reticulum calcium ATPase 1"/>
    <property type="match status" value="1"/>
</dbReference>
<feature type="transmembrane region" description="Helical" evidence="13">
    <location>
        <begin position="878"/>
        <end position="897"/>
    </location>
</feature>
<dbReference type="GO" id="GO:0030007">
    <property type="term" value="P:intracellular potassium ion homeostasis"/>
    <property type="evidence" value="ECO:0007669"/>
    <property type="project" value="TreeGrafter"/>
</dbReference>
<keyword evidence="3" id="KW-1003">Cell membrane</keyword>
<dbReference type="SUPFAM" id="SSF56784">
    <property type="entry name" value="HAD-like"/>
    <property type="match status" value="1"/>
</dbReference>
<evidence type="ECO:0000256" key="11">
    <source>
        <dbReference type="ARBA" id="ARBA00023136"/>
    </source>
</evidence>
<dbReference type="NCBIfam" id="TIGR01494">
    <property type="entry name" value="ATPase_P-type"/>
    <property type="match status" value="2"/>
</dbReference>
<dbReference type="SFLD" id="SFLDF00027">
    <property type="entry name" value="p-type_atpase"/>
    <property type="match status" value="1"/>
</dbReference>
<feature type="transmembrane region" description="Helical" evidence="13">
    <location>
        <begin position="731"/>
        <end position="753"/>
    </location>
</feature>
<dbReference type="GO" id="GO:0005524">
    <property type="term" value="F:ATP binding"/>
    <property type="evidence" value="ECO:0007669"/>
    <property type="project" value="UniProtKB-KW"/>
</dbReference>
<feature type="transmembrane region" description="Helical" evidence="13">
    <location>
        <begin position="700"/>
        <end position="725"/>
    </location>
</feature>
<dbReference type="Gene3D" id="3.40.50.1000">
    <property type="entry name" value="HAD superfamily/HAD-like"/>
    <property type="match status" value="1"/>
</dbReference>
<dbReference type="PROSITE" id="PS00154">
    <property type="entry name" value="ATPASE_E1_E2"/>
    <property type="match status" value="1"/>
</dbReference>
<feature type="transmembrane region" description="Helical" evidence="13">
    <location>
        <begin position="845"/>
        <end position="866"/>
    </location>
</feature>
<dbReference type="Pfam" id="PF00122">
    <property type="entry name" value="E1-E2_ATPase"/>
    <property type="match status" value="1"/>
</dbReference>
<feature type="transmembrane region" description="Helical" evidence="13">
    <location>
        <begin position="59"/>
        <end position="82"/>
    </location>
</feature>